<organism evidence="4 5">
    <name type="scientific">Cylicocyclus nassatus</name>
    <name type="common">Nematode worm</name>
    <dbReference type="NCBI Taxonomy" id="53992"/>
    <lineage>
        <taxon>Eukaryota</taxon>
        <taxon>Metazoa</taxon>
        <taxon>Ecdysozoa</taxon>
        <taxon>Nematoda</taxon>
        <taxon>Chromadorea</taxon>
        <taxon>Rhabditida</taxon>
        <taxon>Rhabditina</taxon>
        <taxon>Rhabditomorpha</taxon>
        <taxon>Strongyloidea</taxon>
        <taxon>Strongylidae</taxon>
        <taxon>Cylicocyclus</taxon>
    </lineage>
</organism>
<dbReference type="EMBL" id="CATQJL010000223">
    <property type="protein sequence ID" value="CAJ0598362.1"/>
    <property type="molecule type" value="Genomic_DNA"/>
</dbReference>
<protein>
    <recommendedName>
        <fullName evidence="3">GDP-fucose pyrophosphorylase domain-containing protein</fullName>
    </recommendedName>
</protein>
<dbReference type="AlphaFoldDB" id="A0AA36GUC5"/>
<sequence>MEKWDILVLTAGSEKQKKDFELILSKEDLTSYCKKAVVIADYPDGVRIGSGGATLNVLSTLGQLVDQKILLVHSGGLSQRTPHLSALGKIFATLPDGTTILEKKLDTYKHLPGILPPGLLVSSSDVVEDVSKFEKCESSEMVVFATESSLEVAKDHGVFVLDSEGKLKAVLQKPSLELIKGSGATLPSGNALTDCFYWLSWTICKQLVALWRDCGPCKVETCCYGDFMRPLGYAPLLDYLNEGSSDLSIWRKSFAEIFSKIMPQVVNLGTYSFFHMGTPRELLAHCRQRSTFAQKFLPSFSQAVYCSLEDCTIGSGSLIEYCKLKDASIGEECIIRKTMRDST</sequence>
<feature type="domain" description="GDP-fucose pyrophosphorylase" evidence="3">
    <location>
        <begin position="64"/>
        <end position="336"/>
    </location>
</feature>
<dbReference type="GO" id="GO:0042350">
    <property type="term" value="P:GDP-L-fucose biosynthetic process"/>
    <property type="evidence" value="ECO:0007669"/>
    <property type="project" value="UniProtKB-ARBA"/>
</dbReference>
<evidence type="ECO:0000259" key="3">
    <source>
        <dbReference type="Pfam" id="PF07959"/>
    </source>
</evidence>
<comment type="caution">
    <text evidence="4">The sequence shown here is derived from an EMBL/GenBank/DDBJ whole genome shotgun (WGS) entry which is preliminary data.</text>
</comment>
<keyword evidence="2" id="KW-0547">Nucleotide-binding</keyword>
<dbReference type="Proteomes" id="UP001176961">
    <property type="component" value="Unassembled WGS sequence"/>
</dbReference>
<dbReference type="GO" id="GO:0016772">
    <property type="term" value="F:transferase activity, transferring phosphorus-containing groups"/>
    <property type="evidence" value="ECO:0007669"/>
    <property type="project" value="InterPro"/>
</dbReference>
<accession>A0AA36GUC5</accession>
<evidence type="ECO:0000256" key="1">
    <source>
        <dbReference type="ARBA" id="ARBA00022679"/>
    </source>
</evidence>
<evidence type="ECO:0000313" key="5">
    <source>
        <dbReference type="Proteomes" id="UP001176961"/>
    </source>
</evidence>
<dbReference type="Pfam" id="PF07959">
    <property type="entry name" value="Fucose_pyrophosphorylase"/>
    <property type="match status" value="1"/>
</dbReference>
<evidence type="ECO:0000313" key="4">
    <source>
        <dbReference type="EMBL" id="CAJ0598362.1"/>
    </source>
</evidence>
<keyword evidence="1" id="KW-0808">Transferase</keyword>
<dbReference type="InterPro" id="IPR012887">
    <property type="entry name" value="GDP_fucose_pyrophosphorylase"/>
</dbReference>
<dbReference type="PANTHER" id="PTHR15045">
    <property type="entry name" value="FUCOSE-1-PHOSPHATE GUANYLYLTRANSFERASE"/>
    <property type="match status" value="1"/>
</dbReference>
<dbReference type="PANTHER" id="PTHR15045:SF1">
    <property type="entry name" value="FUCOSE-1-PHOSPHATE GUANYLYLTRANSFERASE"/>
    <property type="match status" value="1"/>
</dbReference>
<reference evidence="4" key="1">
    <citation type="submission" date="2023-07" db="EMBL/GenBank/DDBJ databases">
        <authorList>
            <consortium name="CYATHOMIX"/>
        </authorList>
    </citation>
    <scope>NUCLEOTIDE SEQUENCE</scope>
    <source>
        <strain evidence="4">N/A</strain>
    </source>
</reference>
<evidence type="ECO:0000256" key="2">
    <source>
        <dbReference type="ARBA" id="ARBA00022741"/>
    </source>
</evidence>
<gene>
    <name evidence="4" type="ORF">CYNAS_LOCUS10345</name>
</gene>
<keyword evidence="5" id="KW-1185">Reference proteome</keyword>
<dbReference type="GO" id="GO:0000166">
    <property type="term" value="F:nucleotide binding"/>
    <property type="evidence" value="ECO:0007669"/>
    <property type="project" value="UniProtKB-KW"/>
</dbReference>
<proteinExistence type="predicted"/>
<name>A0AA36GUC5_CYLNA</name>